<dbReference type="GO" id="GO:0016706">
    <property type="term" value="F:2-oxoglutarate-dependent dioxygenase activity"/>
    <property type="evidence" value="ECO:0007669"/>
    <property type="project" value="UniProtKB-ARBA"/>
</dbReference>
<sequence>MQNSHPTPTGLKRQGPGRPDLAGTYKATRSTAIDKVDPDDLARDLAAVESEGYVIIEGLLSNDEISAIRAELLTMLDHTGRNDFEGHLTQRLYSMPEKTRVTDKLIEHPRILALLDSLLMPGYLLSQAQAINILPGETEQAPHADDGFYPVPRPRAGLSAATVWAIDPFTEDNGATVVFPRSQTWPDGRVPRAEDETVQAVMAPGSVVFYPGTLWHGGGANRSDAARLGVTCQYCEPWLRTQENFFLSLSKDTIRSMTEDMKRMVGYGVYPPFIGMVNGMHPKRKLEE</sequence>
<dbReference type="PANTHER" id="PTHR20883">
    <property type="entry name" value="PHYTANOYL-COA DIOXYGENASE DOMAIN CONTAINING 1"/>
    <property type="match status" value="1"/>
</dbReference>
<evidence type="ECO:0000256" key="1">
    <source>
        <dbReference type="ARBA" id="ARBA00022723"/>
    </source>
</evidence>
<organism evidence="4 5">
    <name type="scientific">Pyruvatibacter mobilis</name>
    <dbReference type="NCBI Taxonomy" id="1712261"/>
    <lineage>
        <taxon>Bacteria</taxon>
        <taxon>Pseudomonadati</taxon>
        <taxon>Pseudomonadota</taxon>
        <taxon>Alphaproteobacteria</taxon>
        <taxon>Hyphomicrobiales</taxon>
        <taxon>Parvibaculaceae</taxon>
        <taxon>Pyruvatibacter</taxon>
    </lineage>
</organism>
<accession>A0A845Q707</accession>
<dbReference type="InterPro" id="IPR008775">
    <property type="entry name" value="Phytyl_CoA_dOase-like"/>
</dbReference>
<evidence type="ECO:0000256" key="3">
    <source>
        <dbReference type="SAM" id="MobiDB-lite"/>
    </source>
</evidence>
<gene>
    <name evidence="4" type="ORF">GTQ45_00350</name>
</gene>
<dbReference type="PANTHER" id="PTHR20883:SF15">
    <property type="entry name" value="PHYTANOYL-COA DIOXYGENASE DOMAIN-CONTAINING PROTEIN 1"/>
    <property type="match status" value="1"/>
</dbReference>
<proteinExistence type="predicted"/>
<reference evidence="4 5" key="1">
    <citation type="journal article" date="2016" name="Int. J. Syst. Evol. Microbiol.">
        <title>Pyruvatibacter mobilis gen. nov., sp. nov., a marine bacterium from the culture broth of Picochlorum sp. 122.</title>
        <authorList>
            <person name="Wang G."/>
            <person name="Tang M."/>
            <person name="Wu H."/>
            <person name="Dai S."/>
            <person name="Li T."/>
            <person name="Chen C."/>
            <person name="He H."/>
            <person name="Fan J."/>
            <person name="Xiang W."/>
            <person name="Li X."/>
        </authorList>
    </citation>
    <scope>NUCLEOTIDE SEQUENCE [LARGE SCALE GENOMIC DNA]</scope>
    <source>
        <strain evidence="4 5">GYP-11</strain>
    </source>
</reference>
<feature type="region of interest" description="Disordered" evidence="3">
    <location>
        <begin position="1"/>
        <end position="25"/>
    </location>
</feature>
<dbReference type="Proteomes" id="UP000470384">
    <property type="component" value="Unassembled WGS sequence"/>
</dbReference>
<keyword evidence="1" id="KW-0479">Metal-binding</keyword>
<dbReference type="RefSeq" id="WP_160586330.1">
    <property type="nucleotide sequence ID" value="NZ_BMHN01000001.1"/>
</dbReference>
<protein>
    <submittedName>
        <fullName evidence="4">Phytanoyl-CoA dioxygenase family protein</fullName>
    </submittedName>
</protein>
<dbReference type="GeneID" id="300656231"/>
<dbReference type="EMBL" id="WXYQ01000001">
    <property type="protein sequence ID" value="NBG94175.1"/>
    <property type="molecule type" value="Genomic_DNA"/>
</dbReference>
<name>A0A845Q707_9HYPH</name>
<evidence type="ECO:0000313" key="5">
    <source>
        <dbReference type="Proteomes" id="UP000470384"/>
    </source>
</evidence>
<keyword evidence="2" id="KW-0408">Iron</keyword>
<keyword evidence="4" id="KW-0223">Dioxygenase</keyword>
<dbReference type="Gene3D" id="2.60.120.620">
    <property type="entry name" value="q2cbj1_9rhob like domain"/>
    <property type="match status" value="1"/>
</dbReference>
<dbReference type="AlphaFoldDB" id="A0A845Q707"/>
<dbReference type="Pfam" id="PF05721">
    <property type="entry name" value="PhyH"/>
    <property type="match status" value="1"/>
</dbReference>
<comment type="caution">
    <text evidence="4">The sequence shown here is derived from an EMBL/GenBank/DDBJ whole genome shotgun (WGS) entry which is preliminary data.</text>
</comment>
<evidence type="ECO:0000313" key="4">
    <source>
        <dbReference type="EMBL" id="NBG94175.1"/>
    </source>
</evidence>
<dbReference type="SUPFAM" id="SSF51197">
    <property type="entry name" value="Clavaminate synthase-like"/>
    <property type="match status" value="1"/>
</dbReference>
<dbReference type="GO" id="GO:0005506">
    <property type="term" value="F:iron ion binding"/>
    <property type="evidence" value="ECO:0007669"/>
    <property type="project" value="UniProtKB-ARBA"/>
</dbReference>
<evidence type="ECO:0000256" key="2">
    <source>
        <dbReference type="ARBA" id="ARBA00023004"/>
    </source>
</evidence>
<dbReference type="OrthoDB" id="9796766at2"/>
<keyword evidence="5" id="KW-1185">Reference proteome</keyword>
<keyword evidence="4" id="KW-0560">Oxidoreductase</keyword>